<evidence type="ECO:0000313" key="1">
    <source>
        <dbReference type="EMBL" id="SVA48349.1"/>
    </source>
</evidence>
<protein>
    <submittedName>
        <fullName evidence="1">Uncharacterized protein</fullName>
    </submittedName>
</protein>
<gene>
    <name evidence="1" type="ORF">METZ01_LOCUS101203</name>
</gene>
<feature type="non-terminal residue" evidence="1">
    <location>
        <position position="1"/>
    </location>
</feature>
<dbReference type="AlphaFoldDB" id="A0A381W725"/>
<accession>A0A381W725</accession>
<dbReference type="EMBL" id="UINC01010911">
    <property type="protein sequence ID" value="SVA48349.1"/>
    <property type="molecule type" value="Genomic_DNA"/>
</dbReference>
<reference evidence="1" key="1">
    <citation type="submission" date="2018-05" db="EMBL/GenBank/DDBJ databases">
        <authorList>
            <person name="Lanie J.A."/>
            <person name="Ng W.-L."/>
            <person name="Kazmierczak K.M."/>
            <person name="Andrzejewski T.M."/>
            <person name="Davidsen T.M."/>
            <person name="Wayne K.J."/>
            <person name="Tettelin H."/>
            <person name="Glass J.I."/>
            <person name="Rusch D."/>
            <person name="Podicherti R."/>
            <person name="Tsui H.-C.T."/>
            <person name="Winkler M.E."/>
        </authorList>
    </citation>
    <scope>NUCLEOTIDE SEQUENCE</scope>
</reference>
<name>A0A381W725_9ZZZZ</name>
<sequence>HLYHLQQLIEFIKTAFLLTKSQQLVMISFCKKASRLVFM</sequence>
<proteinExistence type="predicted"/>
<organism evidence="1">
    <name type="scientific">marine metagenome</name>
    <dbReference type="NCBI Taxonomy" id="408172"/>
    <lineage>
        <taxon>unclassified sequences</taxon>
        <taxon>metagenomes</taxon>
        <taxon>ecological metagenomes</taxon>
    </lineage>
</organism>